<evidence type="ECO:0000259" key="1">
    <source>
        <dbReference type="Pfam" id="PF09413"/>
    </source>
</evidence>
<dbReference type="InterPro" id="IPR018551">
    <property type="entry name" value="DUF2007"/>
</dbReference>
<keyword evidence="3" id="KW-1185">Reference proteome</keyword>
<feature type="domain" description="DUF2007" evidence="1">
    <location>
        <begin position="8"/>
        <end position="67"/>
    </location>
</feature>
<dbReference type="SUPFAM" id="SSF54913">
    <property type="entry name" value="GlnB-like"/>
    <property type="match status" value="1"/>
</dbReference>
<protein>
    <submittedName>
        <fullName evidence="2">DUF2007 domain-containing protein</fullName>
    </submittedName>
</protein>
<dbReference type="RefSeq" id="WP_125022982.1">
    <property type="nucleotide sequence ID" value="NZ_CP034159.1"/>
</dbReference>
<dbReference type="EMBL" id="CP034159">
    <property type="protein sequence ID" value="AZI32461.1"/>
    <property type="molecule type" value="Genomic_DNA"/>
</dbReference>
<accession>A0A3G8XUU0</accession>
<gene>
    <name evidence="2" type="ORF">EIB73_04345</name>
</gene>
<proteinExistence type="predicted"/>
<dbReference type="Gene3D" id="3.30.70.790">
    <property type="entry name" value="UreE, C-terminal domain"/>
    <property type="match status" value="1"/>
</dbReference>
<dbReference type="InterPro" id="IPR011322">
    <property type="entry name" value="N-reg_PII-like_a/b"/>
</dbReference>
<dbReference type="KEGG" id="ccas:EIB73_04345"/>
<reference evidence="3" key="1">
    <citation type="submission" date="2018-11" db="EMBL/GenBank/DDBJ databases">
        <title>Proposal to divide the Flavobacteriaceae and reorganize its genera based on Amino Acid Identity values calculated from whole genome sequences.</title>
        <authorList>
            <person name="Nicholson A.C."/>
            <person name="Gulvik C.A."/>
            <person name="Whitney A.M."/>
            <person name="Humrighouse B.W."/>
            <person name="Bell M."/>
            <person name="Holmes B."/>
            <person name="Steigerwalt A.G."/>
            <person name="Villarma A."/>
            <person name="Sheth M."/>
            <person name="Batra D."/>
            <person name="Pryor J."/>
            <person name="Bernardet J.-F."/>
            <person name="Hugo C."/>
            <person name="Kampfer P."/>
            <person name="Newman J.D."/>
            <person name="McQuiston J.R."/>
        </authorList>
    </citation>
    <scope>NUCLEOTIDE SEQUENCE [LARGE SCALE GENOMIC DNA]</scope>
    <source>
        <strain evidence="3">G0081</strain>
    </source>
</reference>
<sequence length="80" mass="9213">MERETRVAVFESEKPSDIQLIKSKLDAEKIPNFLNDNYMSFTTTPTAQTVRLMVNLQDEQRAFEIIDAVVKDTDLNPTHN</sequence>
<dbReference type="OrthoDB" id="1273879at2"/>
<organism evidence="2 3">
    <name type="scientific">Kaistella carnis</name>
    <dbReference type="NCBI Taxonomy" id="1241979"/>
    <lineage>
        <taxon>Bacteria</taxon>
        <taxon>Pseudomonadati</taxon>
        <taxon>Bacteroidota</taxon>
        <taxon>Flavobacteriia</taxon>
        <taxon>Flavobacteriales</taxon>
        <taxon>Weeksellaceae</taxon>
        <taxon>Chryseobacterium group</taxon>
        <taxon>Kaistella</taxon>
    </lineage>
</organism>
<dbReference type="Pfam" id="PF09413">
    <property type="entry name" value="DUF2007"/>
    <property type="match status" value="1"/>
</dbReference>
<dbReference type="AlphaFoldDB" id="A0A3G8XUU0"/>
<name>A0A3G8XUU0_9FLAO</name>
<evidence type="ECO:0000313" key="3">
    <source>
        <dbReference type="Proteomes" id="UP000270185"/>
    </source>
</evidence>
<evidence type="ECO:0000313" key="2">
    <source>
        <dbReference type="EMBL" id="AZI32461.1"/>
    </source>
</evidence>
<dbReference type="Proteomes" id="UP000270185">
    <property type="component" value="Chromosome"/>
</dbReference>